<feature type="region of interest" description="Disordered" evidence="1">
    <location>
        <begin position="436"/>
        <end position="463"/>
    </location>
</feature>
<feature type="region of interest" description="Disordered" evidence="1">
    <location>
        <begin position="1"/>
        <end position="25"/>
    </location>
</feature>
<evidence type="ECO:0000313" key="3">
    <source>
        <dbReference type="Proteomes" id="UP001189429"/>
    </source>
</evidence>
<comment type="caution">
    <text evidence="2">The sequence shown here is derived from an EMBL/GenBank/DDBJ whole genome shotgun (WGS) entry which is preliminary data.</text>
</comment>
<feature type="compositionally biased region" description="Basic and acidic residues" evidence="1">
    <location>
        <begin position="59"/>
        <end position="78"/>
    </location>
</feature>
<feature type="compositionally biased region" description="Basic and acidic residues" evidence="1">
    <location>
        <begin position="447"/>
        <end position="463"/>
    </location>
</feature>
<evidence type="ECO:0000256" key="1">
    <source>
        <dbReference type="SAM" id="MobiDB-lite"/>
    </source>
</evidence>
<feature type="region of interest" description="Disordered" evidence="1">
    <location>
        <begin position="350"/>
        <end position="384"/>
    </location>
</feature>
<feature type="region of interest" description="Disordered" evidence="1">
    <location>
        <begin position="236"/>
        <end position="268"/>
    </location>
</feature>
<organism evidence="2 3">
    <name type="scientific">Prorocentrum cordatum</name>
    <dbReference type="NCBI Taxonomy" id="2364126"/>
    <lineage>
        <taxon>Eukaryota</taxon>
        <taxon>Sar</taxon>
        <taxon>Alveolata</taxon>
        <taxon>Dinophyceae</taxon>
        <taxon>Prorocentrales</taxon>
        <taxon>Prorocentraceae</taxon>
        <taxon>Prorocentrum</taxon>
    </lineage>
</organism>
<feature type="compositionally biased region" description="Pro residues" evidence="1">
    <location>
        <begin position="365"/>
        <end position="376"/>
    </location>
</feature>
<sequence length="485" mass="50698">MPGRPAASSRLFLPPRPSAKASPAAGRRSLLPGMLSHDVVVDACCWKRGQGGTRMWRRIGERQRGAGKIETELREKPPCHSQSSRARADRSPRPGTFGSVRAETHQLTQAGTDGSGLRACTWWYRARTVSLCGGSVGVDQDATLAPYLRVQEAADRRSTLSTAPFWQISQYQPQKFLGFDPTHEGGSAALEPEPAVGAPRGPLRVTRLGGKASQRKLLESPGFLGPVRPCQIAQAEAVRPEDPERDQSVAGDVGPPPHGLRPPSFSEGPQAAAAVLALAAPAFVGPSAPRAAGEAAGASEVALRGAAAPESLTEGQDTPAFHKVGGAMLSMVAALIVALVPVAEAQAAKSGGRMGSSMPARSAPPARPAPPRPAPAPSSSSTTVNKTIVNKTVIVQQSAPVMGAAPIIAGPSMGEMIVGNVVGNVAGNMISNAMLGGANRGPSNTDRMLEQQQRQDERQLDKQSMELENLRREVQDMKIANAAKS</sequence>
<evidence type="ECO:0000313" key="2">
    <source>
        <dbReference type="EMBL" id="CAK0793349.1"/>
    </source>
</evidence>
<protein>
    <submittedName>
        <fullName evidence="2">Uncharacterized protein</fullName>
    </submittedName>
</protein>
<keyword evidence="3" id="KW-1185">Reference proteome</keyword>
<dbReference type="Proteomes" id="UP001189429">
    <property type="component" value="Unassembled WGS sequence"/>
</dbReference>
<gene>
    <name evidence="2" type="ORF">PCOR1329_LOCUS3679</name>
</gene>
<name>A0ABN9PSC1_9DINO</name>
<proteinExistence type="predicted"/>
<reference evidence="2" key="1">
    <citation type="submission" date="2023-10" db="EMBL/GenBank/DDBJ databases">
        <authorList>
            <person name="Chen Y."/>
            <person name="Shah S."/>
            <person name="Dougan E. K."/>
            <person name="Thang M."/>
            <person name="Chan C."/>
        </authorList>
    </citation>
    <scope>NUCLEOTIDE SEQUENCE [LARGE SCALE GENOMIC DNA]</scope>
</reference>
<feature type="region of interest" description="Disordered" evidence="1">
    <location>
        <begin position="59"/>
        <end position="101"/>
    </location>
</feature>
<accession>A0ABN9PSC1</accession>
<dbReference type="EMBL" id="CAUYUJ010000947">
    <property type="protein sequence ID" value="CAK0793349.1"/>
    <property type="molecule type" value="Genomic_DNA"/>
</dbReference>
<feature type="compositionally biased region" description="Basic and acidic residues" evidence="1">
    <location>
        <begin position="238"/>
        <end position="247"/>
    </location>
</feature>